<keyword evidence="6" id="KW-1185">Reference proteome</keyword>
<dbReference type="Gene3D" id="1.10.1300.10">
    <property type="entry name" value="3'5'-cyclic nucleotide phosphodiesterase, catalytic domain"/>
    <property type="match status" value="1"/>
</dbReference>
<feature type="non-terminal residue" evidence="5">
    <location>
        <position position="164"/>
    </location>
</feature>
<reference evidence="6" key="1">
    <citation type="journal article" date="2018" name="Nat. Microbiol.">
        <title>Leveraging single-cell genomics to expand the fungal tree of life.</title>
        <authorList>
            <person name="Ahrendt S.R."/>
            <person name="Quandt C.A."/>
            <person name="Ciobanu D."/>
            <person name="Clum A."/>
            <person name="Salamov A."/>
            <person name="Andreopoulos B."/>
            <person name="Cheng J.F."/>
            <person name="Woyke T."/>
            <person name="Pelin A."/>
            <person name="Henrissat B."/>
            <person name="Reynolds N.K."/>
            <person name="Benny G.L."/>
            <person name="Smith M.E."/>
            <person name="James T.Y."/>
            <person name="Grigoriev I.V."/>
        </authorList>
    </citation>
    <scope>NUCLEOTIDE SEQUENCE [LARGE SCALE GENOMIC DNA]</scope>
</reference>
<name>A0A4P9WHK4_9FUNG</name>
<dbReference type="PRINTS" id="PR00387">
    <property type="entry name" value="PDIESTERASE1"/>
</dbReference>
<dbReference type="AlphaFoldDB" id="A0A4P9WHK4"/>
<dbReference type="OrthoDB" id="546632at2759"/>
<dbReference type="InterPro" id="IPR036971">
    <property type="entry name" value="PDEase_catalytic_dom_sf"/>
</dbReference>
<dbReference type="EMBL" id="KZ994692">
    <property type="protein sequence ID" value="RKO92309.1"/>
    <property type="molecule type" value="Genomic_DNA"/>
</dbReference>
<dbReference type="Pfam" id="PF00233">
    <property type="entry name" value="PDEase_I"/>
    <property type="match status" value="1"/>
</dbReference>
<dbReference type="GO" id="GO:0046872">
    <property type="term" value="F:metal ion binding"/>
    <property type="evidence" value="ECO:0007669"/>
    <property type="project" value="UniProtKB-KW"/>
</dbReference>
<organism evidence="5 6">
    <name type="scientific">Blyttiomyces helicus</name>
    <dbReference type="NCBI Taxonomy" id="388810"/>
    <lineage>
        <taxon>Eukaryota</taxon>
        <taxon>Fungi</taxon>
        <taxon>Fungi incertae sedis</taxon>
        <taxon>Chytridiomycota</taxon>
        <taxon>Chytridiomycota incertae sedis</taxon>
        <taxon>Chytridiomycetes</taxon>
        <taxon>Chytridiomycetes incertae sedis</taxon>
        <taxon>Blyttiomyces</taxon>
    </lineage>
</organism>
<dbReference type="PROSITE" id="PS51845">
    <property type="entry name" value="PDEASE_I_2"/>
    <property type="match status" value="1"/>
</dbReference>
<dbReference type="InterPro" id="IPR002073">
    <property type="entry name" value="PDEase_catalytic_dom"/>
</dbReference>
<keyword evidence="1 3" id="KW-0479">Metal-binding</keyword>
<accession>A0A4P9WHK4</accession>
<evidence type="ECO:0000256" key="2">
    <source>
        <dbReference type="ARBA" id="ARBA00022801"/>
    </source>
</evidence>
<keyword evidence="2" id="KW-0378">Hydrolase</keyword>
<feature type="domain" description="PDEase" evidence="4">
    <location>
        <begin position="1"/>
        <end position="164"/>
    </location>
</feature>
<evidence type="ECO:0000313" key="5">
    <source>
        <dbReference type="EMBL" id="RKO92309.1"/>
    </source>
</evidence>
<dbReference type="CDD" id="cd00077">
    <property type="entry name" value="HDc"/>
    <property type="match status" value="1"/>
</dbReference>
<dbReference type="Proteomes" id="UP000269721">
    <property type="component" value="Unassembled WGS sequence"/>
</dbReference>
<dbReference type="GO" id="GO:0004114">
    <property type="term" value="F:3',5'-cyclic-nucleotide phosphodiesterase activity"/>
    <property type="evidence" value="ECO:0007669"/>
    <property type="project" value="InterPro"/>
</dbReference>
<evidence type="ECO:0000256" key="1">
    <source>
        <dbReference type="ARBA" id="ARBA00022723"/>
    </source>
</evidence>
<sequence length="164" mass="18368">LYLAATIHDVDHPGVNNHFLIAVSDRRALLYNDKSVLENHHCATGFDVLARKGCDFLAGMEKKAYRAVREAVVDMVLATDLAQHFALMTMFKKKVVGGGEFDPEGAREDRTLLMQMLMKCADVSNPTKAAPLYYEWIQRITAEFHAQGDREKALGLPVSPFCNR</sequence>
<gene>
    <name evidence="5" type="ORF">BDK51DRAFT_12619</name>
</gene>
<feature type="binding site" evidence="3">
    <location>
        <position position="9"/>
    </location>
    <ligand>
        <name>Zn(2+)</name>
        <dbReference type="ChEBI" id="CHEBI:29105"/>
        <label>1</label>
    </ligand>
</feature>
<dbReference type="InterPro" id="IPR003607">
    <property type="entry name" value="HD/PDEase_dom"/>
</dbReference>
<evidence type="ECO:0000313" key="6">
    <source>
        <dbReference type="Proteomes" id="UP000269721"/>
    </source>
</evidence>
<evidence type="ECO:0000256" key="3">
    <source>
        <dbReference type="PIRSR" id="PIRSR623088-3"/>
    </source>
</evidence>
<proteinExistence type="predicted"/>
<protein>
    <recommendedName>
        <fullName evidence="4">PDEase domain-containing protein</fullName>
    </recommendedName>
</protein>
<evidence type="ECO:0000259" key="4">
    <source>
        <dbReference type="PROSITE" id="PS51845"/>
    </source>
</evidence>
<dbReference type="GO" id="GO:0007165">
    <property type="term" value="P:signal transduction"/>
    <property type="evidence" value="ECO:0007669"/>
    <property type="project" value="InterPro"/>
</dbReference>
<dbReference type="InterPro" id="IPR023088">
    <property type="entry name" value="PDEase"/>
</dbReference>
<feature type="binding site" evidence="3">
    <location>
        <position position="8"/>
    </location>
    <ligand>
        <name>Zn(2+)</name>
        <dbReference type="ChEBI" id="CHEBI:29105"/>
        <label>1</label>
    </ligand>
</feature>
<feature type="non-terminal residue" evidence="5">
    <location>
        <position position="1"/>
    </location>
</feature>
<dbReference type="SUPFAM" id="SSF109604">
    <property type="entry name" value="HD-domain/PDEase-like"/>
    <property type="match status" value="1"/>
</dbReference>
<feature type="binding site" evidence="3">
    <location>
        <position position="9"/>
    </location>
    <ligand>
        <name>Zn(2+)</name>
        <dbReference type="ChEBI" id="CHEBI:29105"/>
        <label>2</label>
    </ligand>
</feature>
<dbReference type="PROSITE" id="PS00126">
    <property type="entry name" value="PDEASE_I_1"/>
    <property type="match status" value="1"/>
</dbReference>
<feature type="binding site" evidence="3">
    <location>
        <position position="122"/>
    </location>
    <ligand>
        <name>Zn(2+)</name>
        <dbReference type="ChEBI" id="CHEBI:29105"/>
        <label>1</label>
    </ligand>
</feature>
<dbReference type="InterPro" id="IPR023174">
    <property type="entry name" value="PDEase_CS"/>
</dbReference>
<dbReference type="PANTHER" id="PTHR11347">
    <property type="entry name" value="CYCLIC NUCLEOTIDE PHOSPHODIESTERASE"/>
    <property type="match status" value="1"/>
</dbReference>